<reference evidence="2 3" key="1">
    <citation type="journal article" date="2012" name="New Phytol.">
        <title>Insight into trade-off between wood decay and parasitism from the genome of a fungal forest pathogen.</title>
        <authorList>
            <person name="Olson A."/>
            <person name="Aerts A."/>
            <person name="Asiegbu F."/>
            <person name="Belbahri L."/>
            <person name="Bouzid O."/>
            <person name="Broberg A."/>
            <person name="Canback B."/>
            <person name="Coutinho P.M."/>
            <person name="Cullen D."/>
            <person name="Dalman K."/>
            <person name="Deflorio G."/>
            <person name="van Diepen L.T."/>
            <person name="Dunand C."/>
            <person name="Duplessis S."/>
            <person name="Durling M."/>
            <person name="Gonthier P."/>
            <person name="Grimwood J."/>
            <person name="Fossdal C.G."/>
            <person name="Hansson D."/>
            <person name="Henrissat B."/>
            <person name="Hietala A."/>
            <person name="Himmelstrand K."/>
            <person name="Hoffmeister D."/>
            <person name="Hogberg N."/>
            <person name="James T.Y."/>
            <person name="Karlsson M."/>
            <person name="Kohler A."/>
            <person name="Kues U."/>
            <person name="Lee Y.H."/>
            <person name="Lin Y.C."/>
            <person name="Lind M."/>
            <person name="Lindquist E."/>
            <person name="Lombard V."/>
            <person name="Lucas S."/>
            <person name="Lunden K."/>
            <person name="Morin E."/>
            <person name="Murat C."/>
            <person name="Park J."/>
            <person name="Raffaello T."/>
            <person name="Rouze P."/>
            <person name="Salamov A."/>
            <person name="Schmutz J."/>
            <person name="Solheim H."/>
            <person name="Stahlberg J."/>
            <person name="Velez H."/>
            <person name="de Vries R.P."/>
            <person name="Wiebenga A."/>
            <person name="Woodward S."/>
            <person name="Yakovlev I."/>
            <person name="Garbelotto M."/>
            <person name="Martin F."/>
            <person name="Grigoriev I.V."/>
            <person name="Stenlid J."/>
        </authorList>
    </citation>
    <scope>NUCLEOTIDE SEQUENCE [LARGE SCALE GENOMIC DNA]</scope>
    <source>
        <strain evidence="2 3">TC 32-1</strain>
    </source>
</reference>
<dbReference type="KEGG" id="hir:HETIRDRAFT_106061"/>
<evidence type="ECO:0000313" key="2">
    <source>
        <dbReference type="EMBL" id="ETW76622.1"/>
    </source>
</evidence>
<dbReference type="EMBL" id="KI925464">
    <property type="protein sequence ID" value="ETW76622.1"/>
    <property type="molecule type" value="Genomic_DNA"/>
</dbReference>
<dbReference type="GeneID" id="20666127"/>
<dbReference type="Proteomes" id="UP000030671">
    <property type="component" value="Unassembled WGS sequence"/>
</dbReference>
<feature type="region of interest" description="Disordered" evidence="1">
    <location>
        <begin position="79"/>
        <end position="136"/>
    </location>
</feature>
<dbReference type="HOGENOM" id="CLU_1731695_0_0_1"/>
<sequence length="151" mass="16573">MSEAVEDLFLESSTIQYSSLLKSTYRGVYEGDFFGLHDNRGTLPTWVELSRPIKSDPPPHVRRRCRLFPARVFQLPPLLPSTRHPSKNMLASLSPSGATSLSSSPFSPAASKGQARRGYTLGINGDDAFEPRAFASPLQPGDMRLHLVSDG</sequence>
<dbReference type="AlphaFoldDB" id="W4JSS9"/>
<dbReference type="RefSeq" id="XP_009551508.1">
    <property type="nucleotide sequence ID" value="XM_009553213.1"/>
</dbReference>
<gene>
    <name evidence="2" type="ORF">HETIRDRAFT_106061</name>
</gene>
<accession>W4JSS9</accession>
<dbReference type="InParanoid" id="W4JSS9"/>
<proteinExistence type="predicted"/>
<evidence type="ECO:0000256" key="1">
    <source>
        <dbReference type="SAM" id="MobiDB-lite"/>
    </source>
</evidence>
<evidence type="ECO:0000313" key="3">
    <source>
        <dbReference type="Proteomes" id="UP000030671"/>
    </source>
</evidence>
<protein>
    <submittedName>
        <fullName evidence="2">Uncharacterized protein</fullName>
    </submittedName>
</protein>
<feature type="compositionally biased region" description="Low complexity" evidence="1">
    <location>
        <begin position="90"/>
        <end position="111"/>
    </location>
</feature>
<name>W4JSS9_HETIT</name>
<keyword evidence="3" id="KW-1185">Reference proteome</keyword>
<organism evidence="2 3">
    <name type="scientific">Heterobasidion irregulare (strain TC 32-1)</name>
    <dbReference type="NCBI Taxonomy" id="747525"/>
    <lineage>
        <taxon>Eukaryota</taxon>
        <taxon>Fungi</taxon>
        <taxon>Dikarya</taxon>
        <taxon>Basidiomycota</taxon>
        <taxon>Agaricomycotina</taxon>
        <taxon>Agaricomycetes</taxon>
        <taxon>Russulales</taxon>
        <taxon>Bondarzewiaceae</taxon>
        <taxon>Heterobasidion</taxon>
        <taxon>Heterobasidion annosum species complex</taxon>
    </lineage>
</organism>